<evidence type="ECO:0000313" key="4">
    <source>
        <dbReference type="EMBL" id="RWA14302.1"/>
    </source>
</evidence>
<feature type="compositionally biased region" description="Basic residues" evidence="3">
    <location>
        <begin position="268"/>
        <end position="285"/>
    </location>
</feature>
<dbReference type="AlphaFoldDB" id="A0A439DIT0"/>
<feature type="compositionally biased region" description="Basic residues" evidence="3">
    <location>
        <begin position="419"/>
        <end position="429"/>
    </location>
</feature>
<evidence type="ECO:0000256" key="3">
    <source>
        <dbReference type="SAM" id="MobiDB-lite"/>
    </source>
</evidence>
<feature type="region of interest" description="Disordered" evidence="3">
    <location>
        <begin position="247"/>
        <end position="380"/>
    </location>
</feature>
<dbReference type="InterPro" id="IPR001370">
    <property type="entry name" value="BIR_rpt"/>
</dbReference>
<organism evidence="4 5">
    <name type="scientific">Xylaria grammica</name>
    <dbReference type="NCBI Taxonomy" id="363999"/>
    <lineage>
        <taxon>Eukaryota</taxon>
        <taxon>Fungi</taxon>
        <taxon>Dikarya</taxon>
        <taxon>Ascomycota</taxon>
        <taxon>Pezizomycotina</taxon>
        <taxon>Sordariomycetes</taxon>
        <taxon>Xylariomycetidae</taxon>
        <taxon>Xylariales</taxon>
        <taxon>Xylariaceae</taxon>
        <taxon>Xylaria</taxon>
    </lineage>
</organism>
<evidence type="ECO:0008006" key="6">
    <source>
        <dbReference type="Google" id="ProtNLM"/>
    </source>
</evidence>
<dbReference type="STRING" id="363999.A0A439DIT0"/>
<dbReference type="Pfam" id="PF00653">
    <property type="entry name" value="BIR"/>
    <property type="match status" value="2"/>
</dbReference>
<evidence type="ECO:0000256" key="2">
    <source>
        <dbReference type="ARBA" id="ARBA00022833"/>
    </source>
</evidence>
<keyword evidence="2" id="KW-0862">Zinc</keyword>
<proteinExistence type="predicted"/>
<feature type="compositionally biased region" description="Polar residues" evidence="3">
    <location>
        <begin position="335"/>
        <end position="344"/>
    </location>
</feature>
<sequence>MESDEMSDRYYTCDGRLASFQSAQPVPRRASIAKGKAPKAIAWPHKRLDPEIFARAGFYFAPTPHFPDNTVCFLCYKNFDGWEEDDNPFEEHLRLSPHCGWAIVAGIETGLGDYAVDDPTSSEMIAARKATFGDRWPHDGKRGWKCKTKQLVDAGWKYTPTMDSDDMATCTYCGLALDGWEPKDNPMDEHYRRAPNCSFFALIDQYQSAAPTKKKGRGKGARSSKASRISTQSVATVASDATSLFEHPADHDDSVLTTTSVMTQGGTKRPRAKKAATSKGKKSRAKKEEVVEVLEDPPEDAQRENEAMLPQEEAPLQTETEKVPRKPTRGRKRTSTAVEDSVLTTAEAPAPKKRATRGRVVSAKAEQPSSDHAIFDPAPPEIDDAVIDTELQALEAQMELEQVQTLQVPKKGRQAGTRKASKQTKKAKTKAPVEPTPEPEPTAELSADELAEGHDMSIMSNATVVRASISSTTVPRKRGRPSKQRVSVQVEPEPKPEPAAPSSPEREPEPEPELEVEAKNEAEHEAEHVDFVEPEPAPTVPRKVAAPQVTKDSIPSREKSLPPPPESETEDEQRPVTPEPMTSPAPAAKQATISPPQSPQSSDAENQPPSSKPSNTAKSTRVALAPIAETPVRSSPSKRNIISGLQTTHAWTAVDIDEIFDELDKENALSTGRFLGGRMDLTSPEKQMTVEEWIYHNAEQAEKQLKHECEAIVMAFEQEGTRAMKALEGVIVE</sequence>
<dbReference type="PANTHER" id="PTHR46771:SF5">
    <property type="entry name" value="DETERIN"/>
    <property type="match status" value="1"/>
</dbReference>
<dbReference type="PROSITE" id="PS50143">
    <property type="entry name" value="BIR_REPEAT_2"/>
    <property type="match status" value="2"/>
</dbReference>
<feature type="compositionally biased region" description="Polar residues" evidence="3">
    <location>
        <begin position="591"/>
        <end position="619"/>
    </location>
</feature>
<name>A0A439DIT0_9PEZI</name>
<reference evidence="4 5" key="1">
    <citation type="submission" date="2018-12" db="EMBL/GenBank/DDBJ databases">
        <title>Draft genome sequence of Xylaria grammica IHI A82.</title>
        <authorList>
            <person name="Buettner E."/>
            <person name="Kellner H."/>
        </authorList>
    </citation>
    <scope>NUCLEOTIDE SEQUENCE [LARGE SCALE GENOMIC DNA]</scope>
    <source>
        <strain evidence="4 5">IHI A82</strain>
    </source>
</reference>
<dbReference type="SMART" id="SM00238">
    <property type="entry name" value="BIR"/>
    <property type="match status" value="2"/>
</dbReference>
<dbReference type="PANTHER" id="PTHR46771">
    <property type="entry name" value="DETERIN"/>
    <property type="match status" value="1"/>
</dbReference>
<feature type="region of interest" description="Disordered" evidence="3">
    <location>
        <begin position="210"/>
        <end position="234"/>
    </location>
</feature>
<dbReference type="Gene3D" id="1.10.1170.10">
    <property type="entry name" value="Inhibitor Of Apoptosis Protein (2mihbC-IAP-1), Chain A"/>
    <property type="match status" value="2"/>
</dbReference>
<feature type="compositionally biased region" description="Polar residues" evidence="3">
    <location>
        <begin position="458"/>
        <end position="474"/>
    </location>
</feature>
<comment type="caution">
    <text evidence="4">The sequence shown here is derived from an EMBL/GenBank/DDBJ whole genome shotgun (WGS) entry which is preliminary data.</text>
</comment>
<feature type="compositionally biased region" description="Basic residues" evidence="3">
    <location>
        <begin position="212"/>
        <end position="222"/>
    </location>
</feature>
<gene>
    <name evidence="4" type="ORF">EKO27_g775</name>
</gene>
<feature type="compositionally biased region" description="Basic residues" evidence="3">
    <location>
        <begin position="325"/>
        <end position="334"/>
    </location>
</feature>
<dbReference type="SUPFAM" id="SSF57924">
    <property type="entry name" value="Inhibitor of apoptosis (IAP) repeat"/>
    <property type="match status" value="2"/>
</dbReference>
<feature type="compositionally biased region" description="Polar residues" evidence="3">
    <location>
        <begin position="255"/>
        <end position="266"/>
    </location>
</feature>
<accession>A0A439DIT0</accession>
<dbReference type="CDD" id="cd00022">
    <property type="entry name" value="BIR"/>
    <property type="match status" value="2"/>
</dbReference>
<dbReference type="EMBL" id="RYZI01000010">
    <property type="protein sequence ID" value="RWA14302.1"/>
    <property type="molecule type" value="Genomic_DNA"/>
</dbReference>
<keyword evidence="1" id="KW-0479">Metal-binding</keyword>
<dbReference type="InterPro" id="IPR051190">
    <property type="entry name" value="Baculoviral_IAP"/>
</dbReference>
<feature type="compositionally biased region" description="Basic and acidic residues" evidence="3">
    <location>
        <begin position="516"/>
        <end position="531"/>
    </location>
</feature>
<feature type="region of interest" description="Disordered" evidence="3">
    <location>
        <begin position="402"/>
        <end position="620"/>
    </location>
</feature>
<dbReference type="Proteomes" id="UP000286045">
    <property type="component" value="Unassembled WGS sequence"/>
</dbReference>
<evidence type="ECO:0000313" key="5">
    <source>
        <dbReference type="Proteomes" id="UP000286045"/>
    </source>
</evidence>
<dbReference type="GO" id="GO:0046872">
    <property type="term" value="F:metal ion binding"/>
    <property type="evidence" value="ECO:0007669"/>
    <property type="project" value="UniProtKB-KW"/>
</dbReference>
<evidence type="ECO:0000256" key="1">
    <source>
        <dbReference type="ARBA" id="ARBA00022723"/>
    </source>
</evidence>
<protein>
    <recommendedName>
        <fullName evidence="6">BIR-domain-containing protein</fullName>
    </recommendedName>
</protein>
<keyword evidence="5" id="KW-1185">Reference proteome</keyword>